<accession>A0AAV3QPD9</accession>
<evidence type="ECO:0000313" key="1">
    <source>
        <dbReference type="EMBL" id="GAA0165934.1"/>
    </source>
</evidence>
<name>A0AAV3QPD9_LITER</name>
<keyword evidence="2" id="KW-1185">Reference proteome</keyword>
<sequence>MPPQVVEKYLLLVEINEWKLRYEAVKAIKKSAHKNIVLVEVKHLWNCLLERSLNFPGVDGKSSSSIGCIFLDIVDNQFGEICAGGRGGGGGGCGEVWRRKKVKFKII</sequence>
<gene>
    <name evidence="1" type="ORF">LIER_43739</name>
</gene>
<protein>
    <submittedName>
        <fullName evidence="1">Uncharacterized protein</fullName>
    </submittedName>
</protein>
<dbReference type="EMBL" id="BAABME010038177">
    <property type="protein sequence ID" value="GAA0165934.1"/>
    <property type="molecule type" value="Genomic_DNA"/>
</dbReference>
<comment type="caution">
    <text evidence="1">The sequence shown here is derived from an EMBL/GenBank/DDBJ whole genome shotgun (WGS) entry which is preliminary data.</text>
</comment>
<reference evidence="1 2" key="1">
    <citation type="submission" date="2024-01" db="EMBL/GenBank/DDBJ databases">
        <title>The complete chloroplast genome sequence of Lithospermum erythrorhizon: insights into the phylogenetic relationship among Boraginaceae species and the maternal lineages of purple gromwells.</title>
        <authorList>
            <person name="Okada T."/>
            <person name="Watanabe K."/>
        </authorList>
    </citation>
    <scope>NUCLEOTIDE SEQUENCE [LARGE SCALE GENOMIC DNA]</scope>
</reference>
<dbReference type="Proteomes" id="UP001454036">
    <property type="component" value="Unassembled WGS sequence"/>
</dbReference>
<organism evidence="1 2">
    <name type="scientific">Lithospermum erythrorhizon</name>
    <name type="common">Purple gromwell</name>
    <name type="synonym">Lithospermum officinale var. erythrorhizon</name>
    <dbReference type="NCBI Taxonomy" id="34254"/>
    <lineage>
        <taxon>Eukaryota</taxon>
        <taxon>Viridiplantae</taxon>
        <taxon>Streptophyta</taxon>
        <taxon>Embryophyta</taxon>
        <taxon>Tracheophyta</taxon>
        <taxon>Spermatophyta</taxon>
        <taxon>Magnoliopsida</taxon>
        <taxon>eudicotyledons</taxon>
        <taxon>Gunneridae</taxon>
        <taxon>Pentapetalae</taxon>
        <taxon>asterids</taxon>
        <taxon>lamiids</taxon>
        <taxon>Boraginales</taxon>
        <taxon>Boraginaceae</taxon>
        <taxon>Boraginoideae</taxon>
        <taxon>Lithospermeae</taxon>
        <taxon>Lithospermum</taxon>
    </lineage>
</organism>
<dbReference type="AlphaFoldDB" id="A0AAV3QPD9"/>
<evidence type="ECO:0000313" key="2">
    <source>
        <dbReference type="Proteomes" id="UP001454036"/>
    </source>
</evidence>
<proteinExistence type="predicted"/>